<dbReference type="InterPro" id="IPR011045">
    <property type="entry name" value="N2O_reductase_N"/>
</dbReference>
<dbReference type="EMBL" id="CABVJH010000008">
    <property type="protein sequence ID" value="VVQ35152.1"/>
    <property type="molecule type" value="Genomic_DNA"/>
</dbReference>
<name>A0A5E7WJB7_PSEFL</name>
<dbReference type="AlphaFoldDB" id="A0A5E7WJB7"/>
<proteinExistence type="predicted"/>
<evidence type="ECO:0000313" key="1">
    <source>
        <dbReference type="EMBL" id="VVQ35152.1"/>
    </source>
</evidence>
<dbReference type="InterPro" id="IPR015943">
    <property type="entry name" value="WD40/YVTN_repeat-like_dom_sf"/>
</dbReference>
<dbReference type="SUPFAM" id="SSF50974">
    <property type="entry name" value="Nitrous oxide reductase, N-terminal domain"/>
    <property type="match status" value="1"/>
</dbReference>
<protein>
    <recommendedName>
        <fullName evidence="3">YncE family protein</fullName>
    </recommendedName>
</protein>
<dbReference type="RefSeq" id="WP_150657868.1">
    <property type="nucleotide sequence ID" value="NZ_CABVJH010000008.1"/>
</dbReference>
<dbReference type="Gene3D" id="2.130.10.10">
    <property type="entry name" value="YVTN repeat-like/Quinoprotein amine dehydrogenase"/>
    <property type="match status" value="3"/>
</dbReference>
<dbReference type="PANTHER" id="PTHR47197:SF3">
    <property type="entry name" value="DIHYDRO-HEME D1 DEHYDROGENASE"/>
    <property type="match status" value="1"/>
</dbReference>
<dbReference type="Proteomes" id="UP000325645">
    <property type="component" value="Unassembled WGS sequence"/>
</dbReference>
<dbReference type="InterPro" id="IPR051200">
    <property type="entry name" value="Host-pathogen_enzymatic-act"/>
</dbReference>
<dbReference type="PANTHER" id="PTHR47197">
    <property type="entry name" value="PROTEIN NIRF"/>
    <property type="match status" value="1"/>
</dbReference>
<gene>
    <name evidence="1" type="ORF">PS943_04141</name>
</gene>
<accession>A0A5E7WJB7</accession>
<organism evidence="1 2">
    <name type="scientific">Pseudomonas fluorescens</name>
    <dbReference type="NCBI Taxonomy" id="294"/>
    <lineage>
        <taxon>Bacteria</taxon>
        <taxon>Pseudomonadati</taxon>
        <taxon>Pseudomonadota</taxon>
        <taxon>Gammaproteobacteria</taxon>
        <taxon>Pseudomonadales</taxon>
        <taxon>Pseudomonadaceae</taxon>
        <taxon>Pseudomonas</taxon>
    </lineage>
</organism>
<evidence type="ECO:0000313" key="2">
    <source>
        <dbReference type="Proteomes" id="UP000325645"/>
    </source>
</evidence>
<evidence type="ECO:0008006" key="3">
    <source>
        <dbReference type="Google" id="ProtNLM"/>
    </source>
</evidence>
<sequence>MDIQSAVLNELFVLYPVIIPGWISPVRPVGIAAGGIPKSLYDGQPTGLECLVDPWTEVRSLTLAVDDSVYLYVNDGATPVASKTINPGEENRRIRLYVRHGEFQEGVNTLHYVVKNPSGNGSEKSRVLEVLYHLRAPGEPAPAGIRLQIPTVVRDQGVDAEQAAQGVVFGFDYTNRRAYDRIRLTLGTVPVDREVDPGEVGPGLPVITQTLFTDTFRKSGENPNTLVFYSVVDQLGNRNQSVDVPIDVHLDHVPSLQPPSVKEASGNNLNPVAAQDRLTAVLPADLRSTDLVSVTWTGPAGAPADGTYISLPRPISETGYEIPLPTSVIPFCLGKQATLTYNVTRGDTPIPSPSFPVNVQTLPLSELRMPMLKEASNNGEGPDLLLHQLTAQGQMWFPGFAFITVDQPVWLRLKGTRSNGDVYDNLLWQPPGAFINQGWVDKGFFEYAAPYADLKDLKDGTPLTMELKVGLGRSTNEAEAVSFQMRSYTVKAALDLEAPTVVQATVVVPGESATLNPLDVLRPPFFTIRVQYSPMLNSDEIKVFFDGKPGLGTPTIPADKGNASVGFVDFIVANQTIAANLSKPCIVRYEVARAGATTPSKNLQLAVQALPSSVLNLVSVPEATDGVIDARGDNRVLALHYAFMQPGQPFWIDLISRQDCNLRDGVAVSAAEFNAGQVVELIPKSYLLALSDGEKLDVEARVSLDGTGKKDLAVSFLIPQYRVKKGVSIIGDIAVAQNPREMVISPDGKRIYVVHISPFVGISVINTDTNKVIHTFPVAFYAYSLAIHPNGSRLYVSGQGTPHWDHNVYVFETTSYAHVQTIKMIETSNGVTLNSSGSHLYSSSEHNKFLYVYDTSSGQRMASIPAVGPAFSTMNPAKTRLYASGTNAVYVINVADNSVVSTIPVASSFSWAIAYSPHHSMGQRIYTTKPSLGTVTIIDAGINTVAKTLSGFSQPCGVAFNPVIERAYVAQSGSNELAIVNTATEEIIENIPGFKGPRGVVVTHDGAFAYVANESGSSISVVAL</sequence>
<reference evidence="1 2" key="1">
    <citation type="submission" date="2019-09" db="EMBL/GenBank/DDBJ databases">
        <authorList>
            <person name="Chandra G."/>
            <person name="Truman W A."/>
        </authorList>
    </citation>
    <scope>NUCLEOTIDE SEQUENCE [LARGE SCALE GENOMIC DNA]</scope>
    <source>
        <strain evidence="1">PS943</strain>
    </source>
</reference>